<sequence>MDSARILEVLNSSASVNLLKLRNRDIVIEFLIHTFINEGTTISSDHVHALLADFLELKQVDNDEEYEIESFDSYEVKARKYVRKWTDSGFLTNYQDDQGEIFYEISVHSSKTIDWLMSLQKKEFVGTESRFKDIFNQLKELVEFTNGDRDNRLAILEEKRLEIEHQIEQLKAGKKVKVYQDYEVIPRYNQLNQGAKELLSDFKEVEDNFKEITRKIYQKHAEGSLTKDHILEFTFDALDQIKDSQQGKSFYAFWSFLLDPVLQEEWTTLSNTLFERLDERGIVVGDFFLKGMKKYLHASGQKVYKANDKMAEKLGRIIRESEGSKVQVTHNVIQEIKTMLIEVGKQENRPDIGLVLEANLEIYPFFEQRLMLEQPEELLYKVRPKLADKDILSSRHLGKLFGQTKIDKEVLRKKIRTVLSGRARVSLFEIIEADGGIADGLPELFGYLSVAKEFKHTINPENTQRILFDAQGQKSINVPEVILLKNE</sequence>
<dbReference type="EMBL" id="WNXC01000004">
    <property type="protein sequence ID" value="MBB2149882.1"/>
    <property type="molecule type" value="Genomic_DNA"/>
</dbReference>
<accession>A0ABR6EX61</accession>
<feature type="coiled-coil region" evidence="1">
    <location>
        <begin position="153"/>
        <end position="215"/>
    </location>
</feature>
<dbReference type="Proteomes" id="UP000636110">
    <property type="component" value="Unassembled WGS sequence"/>
</dbReference>
<gene>
    <name evidence="2" type="ORF">GM920_13350</name>
</gene>
<evidence type="ECO:0000313" key="2">
    <source>
        <dbReference type="EMBL" id="MBB2149882.1"/>
    </source>
</evidence>
<organism evidence="2 3">
    <name type="scientific">Pedobacter gandavensis</name>
    <dbReference type="NCBI Taxonomy" id="2679963"/>
    <lineage>
        <taxon>Bacteria</taxon>
        <taxon>Pseudomonadati</taxon>
        <taxon>Bacteroidota</taxon>
        <taxon>Sphingobacteriia</taxon>
        <taxon>Sphingobacteriales</taxon>
        <taxon>Sphingobacteriaceae</taxon>
        <taxon>Pedobacter</taxon>
    </lineage>
</organism>
<proteinExistence type="predicted"/>
<name>A0ABR6EX61_9SPHI</name>
<reference evidence="2 3" key="1">
    <citation type="submission" date="2019-11" db="EMBL/GenBank/DDBJ databases">
        <title>Description of Pedobacter sp. LMG 31462T.</title>
        <authorList>
            <person name="Carlier A."/>
            <person name="Qi S."/>
            <person name="Vandamme P."/>
        </authorList>
    </citation>
    <scope>NUCLEOTIDE SEQUENCE [LARGE SCALE GENOMIC DNA]</scope>
    <source>
        <strain evidence="2 3">LMG 31462</strain>
    </source>
</reference>
<keyword evidence="1" id="KW-0175">Coiled coil</keyword>
<keyword evidence="3" id="KW-1185">Reference proteome</keyword>
<evidence type="ECO:0000313" key="3">
    <source>
        <dbReference type="Proteomes" id="UP000636110"/>
    </source>
</evidence>
<protein>
    <submittedName>
        <fullName evidence="2">DUF3375 family protein</fullName>
    </submittedName>
</protein>
<dbReference type="Pfam" id="PF11855">
    <property type="entry name" value="DUF3375"/>
    <property type="match status" value="1"/>
</dbReference>
<evidence type="ECO:0000256" key="1">
    <source>
        <dbReference type="SAM" id="Coils"/>
    </source>
</evidence>
<comment type="caution">
    <text evidence="2">The sequence shown here is derived from an EMBL/GenBank/DDBJ whole genome shotgun (WGS) entry which is preliminary data.</text>
</comment>
<dbReference type="InterPro" id="IPR021804">
    <property type="entry name" value="DUF3375"/>
</dbReference>